<name>A0A926VGQ6_9CYAN</name>
<dbReference type="RefSeq" id="WP_190467701.1">
    <property type="nucleotide sequence ID" value="NZ_JACJPW010000055.1"/>
</dbReference>
<accession>A0A926VGQ6</accession>
<gene>
    <name evidence="2" type="ORF">H6G03_20545</name>
</gene>
<proteinExistence type="predicted"/>
<comment type="caution">
    <text evidence="2">The sequence shown here is derived from an EMBL/GenBank/DDBJ whole genome shotgun (WGS) entry which is preliminary data.</text>
</comment>
<dbReference type="Pfam" id="PF17275">
    <property type="entry name" value="DUF5340"/>
    <property type="match status" value="1"/>
</dbReference>
<reference evidence="2" key="1">
    <citation type="journal article" date="2015" name="ISME J.">
        <title>Draft Genome Sequence of Streptomyces incarnatus NRRL8089, which Produces the Nucleoside Antibiotic Sinefungin.</title>
        <authorList>
            <person name="Oshima K."/>
            <person name="Hattori M."/>
            <person name="Shimizu H."/>
            <person name="Fukuda K."/>
            <person name="Nemoto M."/>
            <person name="Inagaki K."/>
            <person name="Tamura T."/>
        </authorList>
    </citation>
    <scope>NUCLEOTIDE SEQUENCE</scope>
    <source>
        <strain evidence="2">FACHB-1375</strain>
    </source>
</reference>
<dbReference type="InterPro" id="IPR035228">
    <property type="entry name" value="DUF5340"/>
</dbReference>
<feature type="region of interest" description="Disordered" evidence="1">
    <location>
        <begin position="82"/>
        <end position="103"/>
    </location>
</feature>
<dbReference type="EMBL" id="JACJPW010000055">
    <property type="protein sequence ID" value="MBD2183418.1"/>
    <property type="molecule type" value="Genomic_DNA"/>
</dbReference>
<dbReference type="Proteomes" id="UP000641646">
    <property type="component" value="Unassembled WGS sequence"/>
</dbReference>
<dbReference type="AlphaFoldDB" id="A0A926VGQ6"/>
<evidence type="ECO:0000313" key="2">
    <source>
        <dbReference type="EMBL" id="MBD2183418.1"/>
    </source>
</evidence>
<reference evidence="2" key="2">
    <citation type="submission" date="2020-08" db="EMBL/GenBank/DDBJ databases">
        <authorList>
            <person name="Chen M."/>
            <person name="Teng W."/>
            <person name="Zhao L."/>
            <person name="Hu C."/>
            <person name="Zhou Y."/>
            <person name="Han B."/>
            <person name="Song L."/>
            <person name="Shu W."/>
        </authorList>
    </citation>
    <scope>NUCLEOTIDE SEQUENCE</scope>
    <source>
        <strain evidence="2">FACHB-1375</strain>
    </source>
</reference>
<keyword evidence="3" id="KW-1185">Reference proteome</keyword>
<evidence type="ECO:0000313" key="3">
    <source>
        <dbReference type="Proteomes" id="UP000641646"/>
    </source>
</evidence>
<evidence type="ECO:0000256" key="1">
    <source>
        <dbReference type="SAM" id="MobiDB-lite"/>
    </source>
</evidence>
<protein>
    <submittedName>
        <fullName evidence="2">DUF5340 domain-containing protein</fullName>
    </submittedName>
</protein>
<sequence length="103" mass="11570">MEPIPIPSPIHYELVLQLLERQTMFAVSQKPELKDKVNQLIITLRKAAALQKQIEQTCEQAHIKTEYLWSLNHVIPSSAELPSTAKSNLNSASNGLKPPQEQS</sequence>
<organism evidence="2 3">
    <name type="scientific">Aerosakkonema funiforme FACHB-1375</name>
    <dbReference type="NCBI Taxonomy" id="2949571"/>
    <lineage>
        <taxon>Bacteria</taxon>
        <taxon>Bacillati</taxon>
        <taxon>Cyanobacteriota</taxon>
        <taxon>Cyanophyceae</taxon>
        <taxon>Oscillatoriophycideae</taxon>
        <taxon>Aerosakkonematales</taxon>
        <taxon>Aerosakkonemataceae</taxon>
        <taxon>Aerosakkonema</taxon>
    </lineage>
</organism>